<accession>A0A8X7ZGY0</accession>
<sequence>MPPEEKTGPTTCDNVLPHDTSKARAQHKQKHKSLIFTRHESAFRFPSLVSFGFSDEIGYPFLFRFLIQGVLRFFDFLLLHCLSLMQKFLF</sequence>
<reference evidence="1" key="1">
    <citation type="journal article" date="2020" name="bioRxiv">
        <title>Hybrid origin of Populus tomentosa Carr. identified through genome sequencing and phylogenomic analysis.</title>
        <authorList>
            <person name="An X."/>
            <person name="Gao K."/>
            <person name="Chen Z."/>
            <person name="Li J."/>
            <person name="Yang X."/>
            <person name="Yang X."/>
            <person name="Zhou J."/>
            <person name="Guo T."/>
            <person name="Zhao T."/>
            <person name="Huang S."/>
            <person name="Miao D."/>
            <person name="Khan W.U."/>
            <person name="Rao P."/>
            <person name="Ye M."/>
            <person name="Lei B."/>
            <person name="Liao W."/>
            <person name="Wang J."/>
            <person name="Ji L."/>
            <person name="Li Y."/>
            <person name="Guo B."/>
            <person name="Mustafa N.S."/>
            <person name="Li S."/>
            <person name="Yun Q."/>
            <person name="Keller S.R."/>
            <person name="Mao J."/>
            <person name="Zhang R."/>
            <person name="Strauss S.H."/>
        </authorList>
    </citation>
    <scope>NUCLEOTIDE SEQUENCE</scope>
    <source>
        <strain evidence="1">GM15</strain>
        <tissue evidence="1">Leaf</tissue>
    </source>
</reference>
<gene>
    <name evidence="1" type="ORF">POTOM_026387</name>
</gene>
<evidence type="ECO:0000313" key="2">
    <source>
        <dbReference type="Proteomes" id="UP000886885"/>
    </source>
</evidence>
<evidence type="ECO:0000313" key="1">
    <source>
        <dbReference type="EMBL" id="KAG6770698.1"/>
    </source>
</evidence>
<name>A0A8X7ZGY0_POPTO</name>
<dbReference type="AlphaFoldDB" id="A0A8X7ZGY0"/>
<keyword evidence="2" id="KW-1185">Reference proteome</keyword>
<organism evidence="1 2">
    <name type="scientific">Populus tomentosa</name>
    <name type="common">Chinese white poplar</name>
    <dbReference type="NCBI Taxonomy" id="118781"/>
    <lineage>
        <taxon>Eukaryota</taxon>
        <taxon>Viridiplantae</taxon>
        <taxon>Streptophyta</taxon>
        <taxon>Embryophyta</taxon>
        <taxon>Tracheophyta</taxon>
        <taxon>Spermatophyta</taxon>
        <taxon>Magnoliopsida</taxon>
        <taxon>eudicotyledons</taxon>
        <taxon>Gunneridae</taxon>
        <taxon>Pentapetalae</taxon>
        <taxon>rosids</taxon>
        <taxon>fabids</taxon>
        <taxon>Malpighiales</taxon>
        <taxon>Salicaceae</taxon>
        <taxon>Saliceae</taxon>
        <taxon>Populus</taxon>
    </lineage>
</organism>
<comment type="caution">
    <text evidence="1">The sequence shown here is derived from an EMBL/GenBank/DDBJ whole genome shotgun (WGS) entry which is preliminary data.</text>
</comment>
<dbReference type="Proteomes" id="UP000886885">
    <property type="component" value="Chromosome 6D"/>
</dbReference>
<proteinExistence type="predicted"/>
<protein>
    <submittedName>
        <fullName evidence="1">Uncharacterized protein</fullName>
    </submittedName>
</protein>
<dbReference type="EMBL" id="JAAWWB010000012">
    <property type="protein sequence ID" value="KAG6770698.1"/>
    <property type="molecule type" value="Genomic_DNA"/>
</dbReference>